<comment type="caution">
    <text evidence="1">The sequence shown here is derived from an EMBL/GenBank/DDBJ whole genome shotgun (WGS) entry which is preliminary data.</text>
</comment>
<proteinExistence type="predicted"/>
<evidence type="ECO:0000313" key="2">
    <source>
        <dbReference type="Proteomes" id="UP000308886"/>
    </source>
</evidence>
<reference evidence="1" key="1">
    <citation type="submission" date="2019-04" db="EMBL/GenBank/DDBJ databases">
        <title>Microbes associate with the intestines of laboratory mice.</title>
        <authorList>
            <person name="Navarre W."/>
            <person name="Wong E."/>
            <person name="Huang K."/>
            <person name="Tropini C."/>
            <person name="Ng K."/>
            <person name="Yu B."/>
        </authorList>
    </citation>
    <scope>NUCLEOTIDE SEQUENCE</scope>
    <source>
        <strain evidence="1">NM73_A23</strain>
    </source>
</reference>
<dbReference type="Proteomes" id="UP000308886">
    <property type="component" value="Unassembled WGS sequence"/>
</dbReference>
<keyword evidence="2" id="KW-1185">Reference proteome</keyword>
<name>A0AC61QNK6_9BACT</name>
<organism evidence="1 2">
    <name type="scientific">Palleniella muris</name>
    <dbReference type="NCBI Taxonomy" id="3038145"/>
    <lineage>
        <taxon>Bacteria</taxon>
        <taxon>Pseudomonadati</taxon>
        <taxon>Bacteroidota</taxon>
        <taxon>Bacteroidia</taxon>
        <taxon>Bacteroidales</taxon>
        <taxon>Prevotellaceae</taxon>
        <taxon>Palleniella</taxon>
    </lineage>
</organism>
<dbReference type="EMBL" id="SRZC01000019">
    <property type="protein sequence ID" value="TGX81155.1"/>
    <property type="molecule type" value="Genomic_DNA"/>
</dbReference>
<sequence length="104" mass="11207">MKKILSIIAALVCVLTVSAQSVNQSDNSQKAKTTSCVGKQCTQSDKCTAKCGTAKCEKQCDKSAGCKSKCEKKCGNPSECKKQCDKQCTKSEDCKKQCIRNNAK</sequence>
<gene>
    <name evidence="1" type="ORF">E5358_11075</name>
</gene>
<accession>A0AC61QNK6</accession>
<evidence type="ECO:0000313" key="1">
    <source>
        <dbReference type="EMBL" id="TGX81155.1"/>
    </source>
</evidence>
<protein>
    <submittedName>
        <fullName evidence="1">Uncharacterized protein</fullName>
    </submittedName>
</protein>